<dbReference type="GeneID" id="20228281"/>
<dbReference type="Gene3D" id="1.20.1050.80">
    <property type="entry name" value="VPS9 domain"/>
    <property type="match status" value="1"/>
</dbReference>
<keyword evidence="4" id="KW-1185">Reference proteome</keyword>
<gene>
    <name evidence="3" type="ORF">AURANDRAFT_71564</name>
</gene>
<dbReference type="eggNOG" id="ENOG502SCQ2">
    <property type="taxonomic scope" value="Eukaryota"/>
</dbReference>
<dbReference type="Pfam" id="PF02204">
    <property type="entry name" value="VPS9"/>
    <property type="match status" value="1"/>
</dbReference>
<protein>
    <submittedName>
        <fullName evidence="3">Expressed protein</fullName>
    </submittedName>
</protein>
<feature type="region of interest" description="Disordered" evidence="1">
    <location>
        <begin position="511"/>
        <end position="530"/>
    </location>
</feature>
<accession>F0Y894</accession>
<sequence>MAETVLSVDAVVATPVATKRWSLESDEVCLQELVRRSNVASAWRAGKIRRGVPPEAPRAGCKIQCFHNSLVGFADWALLDVDGRGEWRATVRTQKTKANVALRQFSDEKLDLSLGALLERYNEVRVNSTDAPAALFADVWTPWTERGAEACYVELRRRVAATASGRAPAAGDAFAASDGDRTLACVLECGGDYAGAPWRARLGRSSTGEDAYLTLGELLETFHDVRFESEPAPEGRRLPILRPPRRKNAEPAAADDDSELASSTPAGGKPVARMLDDQQQSLEEAAILERELERLAIGLFAPSPQSAGRRERGRLDAAAADAARAAARAPPGALDAPDLRDAANRAAAKAPRGAGRGAPHARYRGVGRERRADALYDALLSFRRRAARARREPAASAVAAVAAAICRRALRDASTAPGAALRAVAGELQAKHEVHLADAPGTLRSVVADNVEFEVLTEQSPACVRRGNDAAADALLAARVVLEAVFKFHPPLGDRADSTVACLESIDAALFGDDDDSDDDGERPRGASPNEVAVYAVGEPRASQEVRYALVLDALRAESRAADALVAAASRTPPRAATPTKAGGDEPTRPSVRHLRSLPAKRSARAKLRALVGALEALAEELEKRQIDSVASDDLMPALCEAVRDARIETPHAQVAFAKHFCRDERVFLGVDGYALTSFEIALAALGDPSRAPPS</sequence>
<dbReference type="PROSITE" id="PS51205">
    <property type="entry name" value="VPS9"/>
    <property type="match status" value="1"/>
</dbReference>
<dbReference type="RefSeq" id="XP_009036737.1">
    <property type="nucleotide sequence ID" value="XM_009038489.1"/>
</dbReference>
<evidence type="ECO:0000259" key="2">
    <source>
        <dbReference type="PROSITE" id="PS51205"/>
    </source>
</evidence>
<evidence type="ECO:0000256" key="1">
    <source>
        <dbReference type="SAM" id="MobiDB-lite"/>
    </source>
</evidence>
<dbReference type="SUPFAM" id="SSF109993">
    <property type="entry name" value="VPS9 domain"/>
    <property type="match status" value="1"/>
</dbReference>
<feature type="region of interest" description="Disordered" evidence="1">
    <location>
        <begin position="569"/>
        <end position="598"/>
    </location>
</feature>
<dbReference type="Proteomes" id="UP000002729">
    <property type="component" value="Unassembled WGS sequence"/>
</dbReference>
<dbReference type="InterPro" id="IPR037191">
    <property type="entry name" value="VPS9_dom_sf"/>
</dbReference>
<dbReference type="InParanoid" id="F0Y894"/>
<dbReference type="InterPro" id="IPR003123">
    <property type="entry name" value="VPS9"/>
</dbReference>
<feature type="compositionally biased region" description="Low complexity" evidence="1">
    <location>
        <begin position="569"/>
        <end position="582"/>
    </location>
</feature>
<proteinExistence type="predicted"/>
<feature type="domain" description="VPS9" evidence="2">
    <location>
        <begin position="560"/>
        <end position="695"/>
    </location>
</feature>
<dbReference type="AlphaFoldDB" id="F0Y894"/>
<evidence type="ECO:0000313" key="3">
    <source>
        <dbReference type="EMBL" id="EGB08752.1"/>
    </source>
</evidence>
<reference evidence="3 4" key="1">
    <citation type="journal article" date="2011" name="Proc. Natl. Acad. Sci. U.S.A.">
        <title>Niche of harmful alga Aureococcus anophagefferens revealed through ecogenomics.</title>
        <authorList>
            <person name="Gobler C.J."/>
            <person name="Berry D.L."/>
            <person name="Dyhrman S.T."/>
            <person name="Wilhelm S.W."/>
            <person name="Salamov A."/>
            <person name="Lobanov A.V."/>
            <person name="Zhang Y."/>
            <person name="Collier J.L."/>
            <person name="Wurch L.L."/>
            <person name="Kustka A.B."/>
            <person name="Dill B.D."/>
            <person name="Shah M."/>
            <person name="VerBerkmoes N.C."/>
            <person name="Kuo A."/>
            <person name="Terry A."/>
            <person name="Pangilinan J."/>
            <person name="Lindquist E.A."/>
            <person name="Lucas S."/>
            <person name="Paulsen I.T."/>
            <person name="Hattenrath-Lehmann T.K."/>
            <person name="Talmage S.C."/>
            <person name="Walker E.A."/>
            <person name="Koch F."/>
            <person name="Burson A.M."/>
            <person name="Marcoval M.A."/>
            <person name="Tang Y.Z."/>
            <person name="Lecleir G.R."/>
            <person name="Coyne K.J."/>
            <person name="Berg G.M."/>
            <person name="Bertrand E.M."/>
            <person name="Saito M.A."/>
            <person name="Gladyshev V.N."/>
            <person name="Grigoriev I.V."/>
        </authorList>
    </citation>
    <scope>NUCLEOTIDE SEQUENCE [LARGE SCALE GENOMIC DNA]</scope>
    <source>
        <strain evidence="4">CCMP 1984</strain>
    </source>
</reference>
<feature type="region of interest" description="Disordered" evidence="1">
    <location>
        <begin position="228"/>
        <end position="271"/>
    </location>
</feature>
<feature type="compositionally biased region" description="Acidic residues" evidence="1">
    <location>
        <begin position="512"/>
        <end position="521"/>
    </location>
</feature>
<organism evidence="4">
    <name type="scientific">Aureococcus anophagefferens</name>
    <name type="common">Harmful bloom alga</name>
    <dbReference type="NCBI Taxonomy" id="44056"/>
    <lineage>
        <taxon>Eukaryota</taxon>
        <taxon>Sar</taxon>
        <taxon>Stramenopiles</taxon>
        <taxon>Ochrophyta</taxon>
        <taxon>Pelagophyceae</taxon>
        <taxon>Pelagomonadales</taxon>
        <taxon>Pelagomonadaceae</taxon>
        <taxon>Aureococcus</taxon>
    </lineage>
</organism>
<evidence type="ECO:0000313" key="4">
    <source>
        <dbReference type="Proteomes" id="UP000002729"/>
    </source>
</evidence>
<name>F0Y894_AURAN</name>
<dbReference type="EMBL" id="GL833127">
    <property type="protein sequence ID" value="EGB08752.1"/>
    <property type="molecule type" value="Genomic_DNA"/>
</dbReference>
<dbReference type="KEGG" id="aaf:AURANDRAFT_71564"/>
<dbReference type="OrthoDB" id="10671531at2759"/>
<feature type="compositionally biased region" description="Basic and acidic residues" evidence="1">
    <location>
        <begin position="228"/>
        <end position="237"/>
    </location>
</feature>